<feature type="domain" description="OmpA-like" evidence="4">
    <location>
        <begin position="155"/>
        <end position="302"/>
    </location>
</feature>
<sequence>MRGAARRGRADDEEESAFVSMTDMTVSFLFILMVLLAFFASQFDDASEKVPKAWLDEARVKLEDAQKQIDVLQDEIAALRAENTRLRAEVETANAKIGKLEAEIERLQEMIRRLEVRDPLEAYISQGSEARRRILEALRDQLKLRFPELQVVISEESDALRFQGDGLFDRGQALLQPAKRGIVDLVAEELELILPCYTLGAAASWSRECNPAGAIIEALQIEGHTDSDGDAISNLRLSTARANETFVVMTAREPGLVAYLNMRDQPVISVAGYGEMRPVAQNDTPASKATNRRIDIRIIMYVPRGSDEIDRIRERLAARLPETRP</sequence>
<evidence type="ECO:0000256" key="2">
    <source>
        <dbReference type="SAM" id="Coils"/>
    </source>
</evidence>
<proteinExistence type="predicted"/>
<dbReference type="Pfam" id="PF00691">
    <property type="entry name" value="OmpA"/>
    <property type="match status" value="1"/>
</dbReference>
<organism evidence="5 6">
    <name type="scientific">Amaricoccus solimangrovi</name>
    <dbReference type="NCBI Taxonomy" id="2589815"/>
    <lineage>
        <taxon>Bacteria</taxon>
        <taxon>Pseudomonadati</taxon>
        <taxon>Pseudomonadota</taxon>
        <taxon>Alphaproteobacteria</taxon>
        <taxon>Rhodobacterales</taxon>
        <taxon>Paracoccaceae</taxon>
        <taxon>Amaricoccus</taxon>
    </lineage>
</organism>
<dbReference type="InterPro" id="IPR036149">
    <property type="entry name" value="APC_N_sf"/>
</dbReference>
<keyword evidence="5" id="KW-0282">Flagellum</keyword>
<evidence type="ECO:0000256" key="1">
    <source>
        <dbReference type="PROSITE-ProRule" id="PRU00473"/>
    </source>
</evidence>
<dbReference type="Gene3D" id="1.20.5.340">
    <property type="match status" value="1"/>
</dbReference>
<dbReference type="PANTHER" id="PTHR30329:SF20">
    <property type="entry name" value="EXPORTED PROTEIN"/>
    <property type="match status" value="1"/>
</dbReference>
<dbReference type="Gene3D" id="3.30.1330.60">
    <property type="entry name" value="OmpA-like domain"/>
    <property type="match status" value="1"/>
</dbReference>
<dbReference type="AlphaFoldDB" id="A0A501WJF6"/>
<dbReference type="PROSITE" id="PS51123">
    <property type="entry name" value="OMPA_2"/>
    <property type="match status" value="1"/>
</dbReference>
<dbReference type="InterPro" id="IPR006665">
    <property type="entry name" value="OmpA-like"/>
</dbReference>
<dbReference type="SUPFAM" id="SSF58050">
    <property type="entry name" value="N-terminal coiled coil domain from apc"/>
    <property type="match status" value="1"/>
</dbReference>
<evidence type="ECO:0000259" key="4">
    <source>
        <dbReference type="PROSITE" id="PS51123"/>
    </source>
</evidence>
<dbReference type="InterPro" id="IPR036737">
    <property type="entry name" value="OmpA-like_sf"/>
</dbReference>
<accession>A0A501WJF6</accession>
<keyword evidence="2" id="KW-0175">Coiled coil</keyword>
<feature type="coiled-coil region" evidence="2">
    <location>
        <begin position="55"/>
        <end position="117"/>
    </location>
</feature>
<comment type="caution">
    <text evidence="5">The sequence shown here is derived from an EMBL/GenBank/DDBJ whole genome shotgun (WGS) entry which is preliminary data.</text>
</comment>
<gene>
    <name evidence="5" type="ORF">FJM51_20560</name>
</gene>
<keyword evidence="3" id="KW-0812">Transmembrane</keyword>
<keyword evidence="5" id="KW-0966">Cell projection</keyword>
<protein>
    <submittedName>
        <fullName evidence="5">Flagellar motor protein MotB</fullName>
    </submittedName>
</protein>
<dbReference type="InterPro" id="IPR050330">
    <property type="entry name" value="Bact_OuterMem_StrucFunc"/>
</dbReference>
<evidence type="ECO:0000313" key="5">
    <source>
        <dbReference type="EMBL" id="TPE47161.1"/>
    </source>
</evidence>
<evidence type="ECO:0000256" key="3">
    <source>
        <dbReference type="SAM" id="Phobius"/>
    </source>
</evidence>
<dbReference type="OrthoDB" id="5525824at2"/>
<dbReference type="CDD" id="cd07185">
    <property type="entry name" value="OmpA_C-like"/>
    <property type="match status" value="1"/>
</dbReference>
<keyword evidence="6" id="KW-1185">Reference proteome</keyword>
<evidence type="ECO:0000313" key="6">
    <source>
        <dbReference type="Proteomes" id="UP000319255"/>
    </source>
</evidence>
<dbReference type="EMBL" id="VFRP01000034">
    <property type="protein sequence ID" value="TPE47161.1"/>
    <property type="molecule type" value="Genomic_DNA"/>
</dbReference>
<keyword evidence="1 3" id="KW-0472">Membrane</keyword>
<feature type="transmembrane region" description="Helical" evidence="3">
    <location>
        <begin position="21"/>
        <end position="40"/>
    </location>
</feature>
<reference evidence="5 6" key="1">
    <citation type="submission" date="2019-06" db="EMBL/GenBank/DDBJ databases">
        <title>A novel bacterium of genus Amaricoccus, isolated from marine sediment.</title>
        <authorList>
            <person name="Huang H."/>
            <person name="Mo K."/>
            <person name="Hu Y."/>
        </authorList>
    </citation>
    <scope>NUCLEOTIDE SEQUENCE [LARGE SCALE GENOMIC DNA]</scope>
    <source>
        <strain evidence="5 6">HB172011</strain>
    </source>
</reference>
<name>A0A501WJF6_9RHOB</name>
<dbReference type="SUPFAM" id="SSF103088">
    <property type="entry name" value="OmpA-like"/>
    <property type="match status" value="1"/>
</dbReference>
<dbReference type="Proteomes" id="UP000319255">
    <property type="component" value="Unassembled WGS sequence"/>
</dbReference>
<keyword evidence="5" id="KW-0969">Cilium</keyword>
<keyword evidence="3" id="KW-1133">Transmembrane helix</keyword>
<dbReference type="PANTHER" id="PTHR30329">
    <property type="entry name" value="STATOR ELEMENT OF FLAGELLAR MOTOR COMPLEX"/>
    <property type="match status" value="1"/>
</dbReference>
<dbReference type="GO" id="GO:0016020">
    <property type="term" value="C:membrane"/>
    <property type="evidence" value="ECO:0007669"/>
    <property type="project" value="UniProtKB-UniRule"/>
</dbReference>